<comment type="subcellular location">
    <subcellularLocation>
        <location evidence="1">Cell membrane</location>
        <topology evidence="1">Multi-pass membrane protein</topology>
    </subcellularLocation>
</comment>
<dbReference type="Proteomes" id="UP000629098">
    <property type="component" value="Unassembled WGS sequence"/>
</dbReference>
<comment type="caution">
    <text evidence="13">The sequence shown here is derived from an EMBL/GenBank/DDBJ whole genome shotgun (WGS) entry which is preliminary data.</text>
</comment>
<feature type="coiled-coil region" evidence="9">
    <location>
        <begin position="215"/>
        <end position="242"/>
    </location>
</feature>
<keyword evidence="5" id="KW-0547">Nucleotide-binding</keyword>
<gene>
    <name evidence="13" type="ORF">ICL16_41665</name>
</gene>
<feature type="transmembrane region" description="Helical" evidence="10">
    <location>
        <begin position="23"/>
        <end position="43"/>
    </location>
</feature>
<dbReference type="InterPro" id="IPR027417">
    <property type="entry name" value="P-loop_NTPase"/>
</dbReference>
<evidence type="ECO:0000256" key="9">
    <source>
        <dbReference type="SAM" id="Coils"/>
    </source>
</evidence>
<dbReference type="Gene3D" id="3.40.50.300">
    <property type="entry name" value="P-loop containing nucleotide triphosphate hydrolases"/>
    <property type="match status" value="1"/>
</dbReference>
<evidence type="ECO:0000256" key="3">
    <source>
        <dbReference type="ARBA" id="ARBA00022475"/>
    </source>
</evidence>
<organism evidence="13 14">
    <name type="scientific">Iningainema tapete BLCC-T55</name>
    <dbReference type="NCBI Taxonomy" id="2748662"/>
    <lineage>
        <taxon>Bacteria</taxon>
        <taxon>Bacillati</taxon>
        <taxon>Cyanobacteriota</taxon>
        <taxon>Cyanophyceae</taxon>
        <taxon>Nostocales</taxon>
        <taxon>Scytonemataceae</taxon>
        <taxon>Iningainema tapete</taxon>
    </lineage>
</organism>
<dbReference type="Pfam" id="PF02706">
    <property type="entry name" value="Wzz"/>
    <property type="match status" value="1"/>
</dbReference>
<reference evidence="13" key="1">
    <citation type="submission" date="2020-09" db="EMBL/GenBank/DDBJ databases">
        <title>Iningainema tapete sp. nov. (Scytonemataceae, Cyanobacteria) from greenhouses in central Florida (USA) produces two types of nodularin with biosynthetic potential for microcystin-LR and anabaenopeptins.</title>
        <authorList>
            <person name="Berthold D.E."/>
            <person name="Lefler F.W."/>
            <person name="Huang I.-S."/>
            <person name="Abdulla H."/>
            <person name="Zimba P.V."/>
            <person name="Laughinghouse H.D. IV."/>
        </authorList>
    </citation>
    <scope>NUCLEOTIDE SEQUENCE</scope>
    <source>
        <strain evidence="13">BLCCT55</strain>
    </source>
</reference>
<keyword evidence="7 10" id="KW-1133">Transmembrane helix</keyword>
<dbReference type="EMBL" id="JACXAE010000126">
    <property type="protein sequence ID" value="MBD2778383.1"/>
    <property type="molecule type" value="Genomic_DNA"/>
</dbReference>
<dbReference type="RefSeq" id="WP_190837982.1">
    <property type="nucleotide sequence ID" value="NZ_CAWPPI010000126.1"/>
</dbReference>
<keyword evidence="9" id="KW-0175">Coiled coil</keyword>
<dbReference type="InterPro" id="IPR032807">
    <property type="entry name" value="GNVR"/>
</dbReference>
<keyword evidence="6" id="KW-0067">ATP-binding</keyword>
<accession>A0A8J7C0N6</accession>
<feature type="domain" description="Polysaccharide chain length determinant N-terminal" evidence="11">
    <location>
        <begin position="8"/>
        <end position="104"/>
    </location>
</feature>
<keyword evidence="14" id="KW-1185">Reference proteome</keyword>
<dbReference type="PANTHER" id="PTHR32309">
    <property type="entry name" value="TYROSINE-PROTEIN KINASE"/>
    <property type="match status" value="1"/>
</dbReference>
<evidence type="ECO:0000313" key="14">
    <source>
        <dbReference type="Proteomes" id="UP000629098"/>
    </source>
</evidence>
<dbReference type="GO" id="GO:0004713">
    <property type="term" value="F:protein tyrosine kinase activity"/>
    <property type="evidence" value="ECO:0007669"/>
    <property type="project" value="TreeGrafter"/>
</dbReference>
<proteinExistence type="inferred from homology"/>
<dbReference type="SUPFAM" id="SSF52540">
    <property type="entry name" value="P-loop containing nucleoside triphosphate hydrolases"/>
    <property type="match status" value="1"/>
</dbReference>
<evidence type="ECO:0000256" key="6">
    <source>
        <dbReference type="ARBA" id="ARBA00022840"/>
    </source>
</evidence>
<dbReference type="CDD" id="cd05387">
    <property type="entry name" value="BY-kinase"/>
    <property type="match status" value="1"/>
</dbReference>
<name>A0A8J7C0N6_9CYAN</name>
<dbReference type="GO" id="GO:0005524">
    <property type="term" value="F:ATP binding"/>
    <property type="evidence" value="ECO:0007669"/>
    <property type="project" value="UniProtKB-KW"/>
</dbReference>
<evidence type="ECO:0000256" key="7">
    <source>
        <dbReference type="ARBA" id="ARBA00022989"/>
    </source>
</evidence>
<evidence type="ECO:0000256" key="2">
    <source>
        <dbReference type="ARBA" id="ARBA00006683"/>
    </source>
</evidence>
<keyword evidence="3" id="KW-1003">Cell membrane</keyword>
<evidence type="ECO:0000256" key="4">
    <source>
        <dbReference type="ARBA" id="ARBA00022692"/>
    </source>
</evidence>
<dbReference type="InterPro" id="IPR005702">
    <property type="entry name" value="Wzc-like_C"/>
</dbReference>
<sequence length="740" mass="81278">METKGYIEELDIQKYLQVIKRRWLIILGVVLVTSGLSSVAAFMRKPVYQASGLVLLRSDRTSSLTKVGEKIGDIESIMREGNPLQTQAMVLKSQPILKEAINKLELKDKKGNPIEPEALNIKVETAVGTDILKVSNTSQNPQLAASIVNEVMKSYVENNVQSNRTQVIAAGEFIKKQLPYSQAELERASEALRQFKIRYKIIELPQEAGAAISNIAQIDAQINQARAALAEVSAQEAQIRSQLDFAGSKTVEITSLSQIPGVQSVLGELQKVQSQLASDRARYTETHPSVTFLKNQEATLNSLLQERINQTLGAKGKELVLGTQKNVSPNKLQMGEIKTSLASQYVQLEAQRQGLESKLRALSELRVSFKERLDILPNLEKKQGDLDRRLAIAQKNYENLRTRLQEIEVAERQTTGNAKIIEPAEVPKKPAPNKIILVLLGGGVFVGLLLGVAAAFFVDLIDSSLKTVKEAEAFFGYTMLGIIPKFDTNNTSNPVNLMGERVSKRVIVATSPYSVIHEAYQMLQANLKFISHKKVRTIVVTSSVPQEGKSEVSANLAAVLAAAGKQVLLVDADLCHPAQHHLWGLINSVGLSNIIVGHDEFSYSLQAVTKNLSVMTAGVQPPNPLALIDSERMSSLIEMFSQRFDYIVFDTPPLVGRADGAILGKMADGVLLVVRPGIVDSASATTAKSLLERSEANILGIVVNGVNMKIKPNNYFYYSHPPMGQDVVDTPKQNERWVYK</sequence>
<dbReference type="InterPro" id="IPR050445">
    <property type="entry name" value="Bact_polysacc_biosynth/exp"/>
</dbReference>
<evidence type="ECO:0000256" key="5">
    <source>
        <dbReference type="ARBA" id="ARBA00022741"/>
    </source>
</evidence>
<dbReference type="InterPro" id="IPR003856">
    <property type="entry name" value="LPS_length_determ_N"/>
</dbReference>
<evidence type="ECO:0000313" key="13">
    <source>
        <dbReference type="EMBL" id="MBD2778383.1"/>
    </source>
</evidence>
<dbReference type="Pfam" id="PF10609">
    <property type="entry name" value="ParA"/>
    <property type="match status" value="1"/>
</dbReference>
<dbReference type="InterPro" id="IPR033756">
    <property type="entry name" value="YlxH/NBP35"/>
</dbReference>
<dbReference type="NCBIfam" id="TIGR01007">
    <property type="entry name" value="eps_fam"/>
    <property type="match status" value="1"/>
</dbReference>
<evidence type="ECO:0000256" key="8">
    <source>
        <dbReference type="ARBA" id="ARBA00023136"/>
    </source>
</evidence>
<dbReference type="AlphaFoldDB" id="A0A8J7C0N6"/>
<dbReference type="GO" id="GO:0005886">
    <property type="term" value="C:plasma membrane"/>
    <property type="evidence" value="ECO:0007669"/>
    <property type="project" value="UniProtKB-SubCell"/>
</dbReference>
<evidence type="ECO:0000256" key="10">
    <source>
        <dbReference type="SAM" id="Phobius"/>
    </source>
</evidence>
<feature type="domain" description="Tyrosine-protein kinase G-rich" evidence="12">
    <location>
        <begin position="386"/>
        <end position="457"/>
    </location>
</feature>
<protein>
    <submittedName>
        <fullName evidence="13">Polysaccharide biosynthesis tyrosine autokinase</fullName>
    </submittedName>
</protein>
<feature type="transmembrane region" description="Helical" evidence="10">
    <location>
        <begin position="435"/>
        <end position="458"/>
    </location>
</feature>
<feature type="coiled-coil region" evidence="9">
    <location>
        <begin position="338"/>
        <end position="365"/>
    </location>
</feature>
<evidence type="ECO:0000259" key="11">
    <source>
        <dbReference type="Pfam" id="PF02706"/>
    </source>
</evidence>
<keyword evidence="8 10" id="KW-0472">Membrane</keyword>
<keyword evidence="4 10" id="KW-0812">Transmembrane</keyword>
<evidence type="ECO:0000259" key="12">
    <source>
        <dbReference type="Pfam" id="PF13807"/>
    </source>
</evidence>
<dbReference type="PANTHER" id="PTHR32309:SF13">
    <property type="entry name" value="FERRIC ENTEROBACTIN TRANSPORT PROTEIN FEPE"/>
    <property type="match status" value="1"/>
</dbReference>
<dbReference type="Pfam" id="PF13807">
    <property type="entry name" value="GNVR"/>
    <property type="match status" value="1"/>
</dbReference>
<evidence type="ECO:0000256" key="1">
    <source>
        <dbReference type="ARBA" id="ARBA00004651"/>
    </source>
</evidence>
<comment type="similarity">
    <text evidence="2">Belongs to the CpsC/CapA family.</text>
</comment>